<proteinExistence type="predicted"/>
<reference evidence="1" key="1">
    <citation type="journal article" date="2014" name="Nat. Commun.">
        <title>Multiple recent horizontal transfers of a large genomic region in cheese making fungi.</title>
        <authorList>
            <person name="Cheeseman K."/>
            <person name="Ropars J."/>
            <person name="Renault P."/>
            <person name="Dupont J."/>
            <person name="Gouzy J."/>
            <person name="Branca A."/>
            <person name="Abraham A.L."/>
            <person name="Ceppi M."/>
            <person name="Conseiller E."/>
            <person name="Debuchy R."/>
            <person name="Malagnac F."/>
            <person name="Goarin A."/>
            <person name="Silar P."/>
            <person name="Lacoste S."/>
            <person name="Sallet E."/>
            <person name="Bensimon A."/>
            <person name="Giraud T."/>
            <person name="Brygoo Y."/>
        </authorList>
    </citation>
    <scope>NUCLEOTIDE SEQUENCE [LARGE SCALE GENOMIC DNA]</scope>
    <source>
        <strain evidence="1">FM164</strain>
    </source>
</reference>
<gene>
    <name evidence="1" type="ORF">PROQFM164_S02g000457</name>
</gene>
<accession>W6Q198</accession>
<organism evidence="1 2">
    <name type="scientific">Penicillium roqueforti (strain FM164)</name>
    <dbReference type="NCBI Taxonomy" id="1365484"/>
    <lineage>
        <taxon>Eukaryota</taxon>
        <taxon>Fungi</taxon>
        <taxon>Dikarya</taxon>
        <taxon>Ascomycota</taxon>
        <taxon>Pezizomycotina</taxon>
        <taxon>Eurotiomycetes</taxon>
        <taxon>Eurotiomycetidae</taxon>
        <taxon>Eurotiales</taxon>
        <taxon>Aspergillaceae</taxon>
        <taxon>Penicillium</taxon>
    </lineage>
</organism>
<name>W6Q198_PENRF</name>
<dbReference type="Proteomes" id="UP000030686">
    <property type="component" value="Unassembled WGS sequence"/>
</dbReference>
<dbReference type="EMBL" id="HG792016">
    <property type="protein sequence ID" value="CDM30308.1"/>
    <property type="molecule type" value="Genomic_DNA"/>
</dbReference>
<dbReference type="AlphaFoldDB" id="W6Q198"/>
<sequence>MLSKIRGWRTRTVLRLSQPRGCRASWPAYYDETSLAWTSSIAGAIITVPA</sequence>
<evidence type="ECO:0000313" key="1">
    <source>
        <dbReference type="EMBL" id="CDM30308.1"/>
    </source>
</evidence>
<keyword evidence="2" id="KW-1185">Reference proteome</keyword>
<protein>
    <submittedName>
        <fullName evidence="1">Genomic scaffold, ProqFM164S02</fullName>
    </submittedName>
</protein>
<evidence type="ECO:0000313" key="2">
    <source>
        <dbReference type="Proteomes" id="UP000030686"/>
    </source>
</evidence>